<dbReference type="PANTHER" id="PTHR46517">
    <property type="entry name" value="FRUCTOSE-2,6-BISPHOSPHATASE TIGAR"/>
    <property type="match status" value="1"/>
</dbReference>
<dbReference type="Proteomes" id="UP000474630">
    <property type="component" value="Chromosome"/>
</dbReference>
<dbReference type="AlphaFoldDB" id="A0A6C0RG76"/>
<dbReference type="GO" id="GO:0005829">
    <property type="term" value="C:cytosol"/>
    <property type="evidence" value="ECO:0007669"/>
    <property type="project" value="TreeGrafter"/>
</dbReference>
<dbReference type="SUPFAM" id="SSF53254">
    <property type="entry name" value="Phosphoglycerate mutase-like"/>
    <property type="match status" value="1"/>
</dbReference>
<sequence length="182" mass="21054">MNIYAIRHTRVNVKAGICYGQTDVDVAGSFYEEQKKLAQEIKSVNFDQIWSSPLIRCRKLTESLFVQTDIKYDSRLKELNFGDWEMQSWDDIYAGREGKCWMNNYKIQATKNGESYPEMMKRVSAFINEIKKYNTKNIAVVTHAGVIRILKSVIEGVPIGDLFENFKPPYGSVTILEIKKHE</sequence>
<evidence type="ECO:0000256" key="2">
    <source>
        <dbReference type="NCBIfam" id="TIGR03162"/>
    </source>
</evidence>
<dbReference type="InterPro" id="IPR029033">
    <property type="entry name" value="His_PPase_superfam"/>
</dbReference>
<organism evidence="3 4">
    <name type="scientific">Draconibacterium halophilum</name>
    <dbReference type="NCBI Taxonomy" id="2706887"/>
    <lineage>
        <taxon>Bacteria</taxon>
        <taxon>Pseudomonadati</taxon>
        <taxon>Bacteroidota</taxon>
        <taxon>Bacteroidia</taxon>
        <taxon>Marinilabiliales</taxon>
        <taxon>Prolixibacteraceae</taxon>
        <taxon>Draconibacterium</taxon>
    </lineage>
</organism>
<dbReference type="SMART" id="SM00855">
    <property type="entry name" value="PGAM"/>
    <property type="match status" value="1"/>
</dbReference>
<dbReference type="InterPro" id="IPR051695">
    <property type="entry name" value="Phosphoglycerate_Mutase"/>
</dbReference>
<dbReference type="GO" id="GO:0009236">
    <property type="term" value="P:cobalamin biosynthetic process"/>
    <property type="evidence" value="ECO:0007669"/>
    <property type="project" value="UniProtKB-UniRule"/>
</dbReference>
<accession>A0A6C0RG76</accession>
<keyword evidence="1" id="KW-0378">Hydrolase</keyword>
<dbReference type="KEGG" id="drc:G0Q07_15305"/>
<proteinExistence type="predicted"/>
<evidence type="ECO:0000313" key="4">
    <source>
        <dbReference type="Proteomes" id="UP000474630"/>
    </source>
</evidence>
<dbReference type="EC" id="3.1.3.73" evidence="2"/>
<dbReference type="PANTHER" id="PTHR46517:SF1">
    <property type="entry name" value="FRUCTOSE-2,6-BISPHOSPHATASE TIGAR"/>
    <property type="match status" value="1"/>
</dbReference>
<evidence type="ECO:0000313" key="3">
    <source>
        <dbReference type="EMBL" id="QIA08996.1"/>
    </source>
</evidence>
<dbReference type="Gene3D" id="3.40.50.1240">
    <property type="entry name" value="Phosphoglycerate mutase-like"/>
    <property type="match status" value="1"/>
</dbReference>
<dbReference type="CDD" id="cd07067">
    <property type="entry name" value="HP_PGM_like"/>
    <property type="match status" value="1"/>
</dbReference>
<dbReference type="RefSeq" id="WP_163347748.1">
    <property type="nucleotide sequence ID" value="NZ_CP048409.1"/>
</dbReference>
<evidence type="ECO:0000256" key="1">
    <source>
        <dbReference type="ARBA" id="ARBA00022801"/>
    </source>
</evidence>
<dbReference type="NCBIfam" id="TIGR03162">
    <property type="entry name" value="ribazole_cobC"/>
    <property type="match status" value="1"/>
</dbReference>
<dbReference type="Pfam" id="PF00300">
    <property type="entry name" value="His_Phos_1"/>
    <property type="match status" value="1"/>
</dbReference>
<dbReference type="GO" id="GO:0045820">
    <property type="term" value="P:negative regulation of glycolytic process"/>
    <property type="evidence" value="ECO:0007669"/>
    <property type="project" value="TreeGrafter"/>
</dbReference>
<dbReference type="InterPro" id="IPR017578">
    <property type="entry name" value="Ribazole_CobC"/>
</dbReference>
<dbReference type="GO" id="GO:0004331">
    <property type="term" value="F:fructose-2,6-bisphosphate 2-phosphatase activity"/>
    <property type="evidence" value="ECO:0007669"/>
    <property type="project" value="TreeGrafter"/>
</dbReference>
<name>A0A6C0RG76_9BACT</name>
<dbReference type="GO" id="GO:0043755">
    <property type="term" value="F:alpha-ribazole phosphatase activity"/>
    <property type="evidence" value="ECO:0007669"/>
    <property type="project" value="UniProtKB-UniRule"/>
</dbReference>
<dbReference type="GO" id="GO:0043456">
    <property type="term" value="P:regulation of pentose-phosphate shunt"/>
    <property type="evidence" value="ECO:0007669"/>
    <property type="project" value="TreeGrafter"/>
</dbReference>
<gene>
    <name evidence="3" type="primary">cobC</name>
    <name evidence="3" type="ORF">G0Q07_15305</name>
</gene>
<dbReference type="EMBL" id="CP048409">
    <property type="protein sequence ID" value="QIA08996.1"/>
    <property type="molecule type" value="Genomic_DNA"/>
</dbReference>
<protein>
    <recommendedName>
        <fullName evidence="2">Alpha-ribazole phosphatase</fullName>
        <ecNumber evidence="2">3.1.3.73</ecNumber>
    </recommendedName>
</protein>
<dbReference type="InterPro" id="IPR013078">
    <property type="entry name" value="His_Pase_superF_clade-1"/>
</dbReference>
<keyword evidence="4" id="KW-1185">Reference proteome</keyword>
<reference evidence="3 4" key="1">
    <citation type="submission" date="2020-02" db="EMBL/GenBank/DDBJ databases">
        <title>Genome sequencing for Draconibacterium sp. strain M1.</title>
        <authorList>
            <person name="Park S.-J."/>
        </authorList>
    </citation>
    <scope>NUCLEOTIDE SEQUENCE [LARGE SCALE GENOMIC DNA]</scope>
    <source>
        <strain evidence="3 4">M1</strain>
    </source>
</reference>